<sequence>MTTDETRLLRRRMHAQFGPAGPHEAPSDGPRGPGRPGGVAAVAGRAAGIQAQDAAAARLGLRARGVDAAAEVDAAYRSGEVVASWLMRGTLHLVPAGDLPWLLRLFGARNLAAGAGRRRQLGLTDEICERAVALLPELLVAPLSRADLIAALIGRGVEVDPSGQAPAHLVGYAAARGLLCRGAEVAPREPGYVLRPGPPAGPPEPPGPPEEADLAALAVRYLAAFGPAGAADLAAWSGLPLTACRRAVAASGLPEVAPGLLAAPGAEPPAGRPDGGPEGGPEGGPVVRLLGAYDNYLLGYRDRTAMLDPAFARRINAGGGVIHPALVADGRVLGRWAAERARGRVTVLVEPFGPIPRPVREGLKSEVAAVGRFLEVAAELRIALP</sequence>
<dbReference type="InterPro" id="IPR009351">
    <property type="entry name" value="AlkZ-like"/>
</dbReference>
<feature type="region of interest" description="Disordered" evidence="1">
    <location>
        <begin position="260"/>
        <end position="284"/>
    </location>
</feature>
<dbReference type="PANTHER" id="PTHR38479">
    <property type="entry name" value="LMO0824 PROTEIN"/>
    <property type="match status" value="1"/>
</dbReference>
<keyword evidence="3" id="KW-1185">Reference proteome</keyword>
<keyword evidence="2" id="KW-0238">DNA-binding</keyword>
<reference evidence="2 3" key="1">
    <citation type="submission" date="2022-10" db="EMBL/GenBank/DDBJ databases">
        <title>The complete genomes of actinobacterial strains from the NBC collection.</title>
        <authorList>
            <person name="Joergensen T.S."/>
            <person name="Alvarez Arevalo M."/>
            <person name="Sterndorff E.B."/>
            <person name="Faurdal D."/>
            <person name="Vuksanovic O."/>
            <person name="Mourched A.-S."/>
            <person name="Charusanti P."/>
            <person name="Shaw S."/>
            <person name="Blin K."/>
            <person name="Weber T."/>
        </authorList>
    </citation>
    <scope>NUCLEOTIDE SEQUENCE [LARGE SCALE GENOMIC DNA]</scope>
    <source>
        <strain evidence="2 3">NBC_01247</strain>
    </source>
</reference>
<organism evidence="2 3">
    <name type="scientific">Kitasatospora herbaricolor</name>
    <dbReference type="NCBI Taxonomy" id="68217"/>
    <lineage>
        <taxon>Bacteria</taxon>
        <taxon>Bacillati</taxon>
        <taxon>Actinomycetota</taxon>
        <taxon>Actinomycetes</taxon>
        <taxon>Kitasatosporales</taxon>
        <taxon>Streptomycetaceae</taxon>
        <taxon>Kitasatospora</taxon>
    </lineage>
</organism>
<dbReference type="Proteomes" id="UP001432014">
    <property type="component" value="Chromosome"/>
</dbReference>
<dbReference type="GO" id="GO:0003677">
    <property type="term" value="F:DNA binding"/>
    <property type="evidence" value="ECO:0007669"/>
    <property type="project" value="UniProtKB-KW"/>
</dbReference>
<dbReference type="RefSeq" id="WP_329499405.1">
    <property type="nucleotide sequence ID" value="NZ_CP108460.1"/>
</dbReference>
<protein>
    <submittedName>
        <fullName evidence="2">Winged helix DNA-binding domain-containing protein</fullName>
    </submittedName>
</protein>
<evidence type="ECO:0000313" key="3">
    <source>
        <dbReference type="Proteomes" id="UP001432014"/>
    </source>
</evidence>
<proteinExistence type="predicted"/>
<evidence type="ECO:0000313" key="2">
    <source>
        <dbReference type="EMBL" id="WUS55976.1"/>
    </source>
</evidence>
<name>A0ABZ1W567_9ACTN</name>
<feature type="compositionally biased region" description="Gly residues" evidence="1">
    <location>
        <begin position="273"/>
        <end position="283"/>
    </location>
</feature>
<evidence type="ECO:0000256" key="1">
    <source>
        <dbReference type="SAM" id="MobiDB-lite"/>
    </source>
</evidence>
<dbReference type="PANTHER" id="PTHR38479:SF2">
    <property type="entry name" value="WINGED HELIX DNA-BINDING DOMAIN-CONTAINING PROTEIN"/>
    <property type="match status" value="1"/>
</dbReference>
<dbReference type="Pfam" id="PF06224">
    <property type="entry name" value="AlkZ-like"/>
    <property type="match status" value="1"/>
</dbReference>
<dbReference type="EMBL" id="CP108482">
    <property type="protein sequence ID" value="WUS55976.1"/>
    <property type="molecule type" value="Genomic_DNA"/>
</dbReference>
<feature type="region of interest" description="Disordered" evidence="1">
    <location>
        <begin position="16"/>
        <end position="37"/>
    </location>
</feature>
<gene>
    <name evidence="2" type="ORF">OG469_10830</name>
</gene>
<accession>A0ABZ1W567</accession>